<evidence type="ECO:0000259" key="1">
    <source>
        <dbReference type="Pfam" id="PF01261"/>
    </source>
</evidence>
<dbReference type="PANTHER" id="PTHR12110">
    <property type="entry name" value="HYDROXYPYRUVATE ISOMERASE"/>
    <property type="match status" value="1"/>
</dbReference>
<protein>
    <submittedName>
        <fullName evidence="2">Sugar phosphate isomerase/epimerase</fullName>
    </submittedName>
</protein>
<accession>A0A7X2ZTT2</accession>
<dbReference type="OrthoDB" id="9798407at2"/>
<dbReference type="RefSeq" id="WP_155599881.1">
    <property type="nucleotide sequence ID" value="NZ_RCNR01000016.1"/>
</dbReference>
<gene>
    <name evidence="2" type="ORF">D9O36_10455</name>
</gene>
<evidence type="ECO:0000313" key="2">
    <source>
        <dbReference type="EMBL" id="MUH36263.1"/>
    </source>
</evidence>
<dbReference type="GO" id="GO:0016853">
    <property type="term" value="F:isomerase activity"/>
    <property type="evidence" value="ECO:0007669"/>
    <property type="project" value="UniProtKB-KW"/>
</dbReference>
<dbReference type="Pfam" id="PF01261">
    <property type="entry name" value="AP_endonuc_2"/>
    <property type="match status" value="1"/>
</dbReference>
<dbReference type="SUPFAM" id="SSF51658">
    <property type="entry name" value="Xylose isomerase-like"/>
    <property type="match status" value="1"/>
</dbReference>
<comment type="caution">
    <text evidence="2">The sequence shown here is derived from an EMBL/GenBank/DDBJ whole genome shotgun (WGS) entry which is preliminary data.</text>
</comment>
<name>A0A7X2ZTT2_9FLAO</name>
<dbReference type="AlphaFoldDB" id="A0A7X2ZTT2"/>
<dbReference type="InterPro" id="IPR050312">
    <property type="entry name" value="IolE/XylAMocC-like"/>
</dbReference>
<dbReference type="EMBL" id="RCNR01000016">
    <property type="protein sequence ID" value="MUH36263.1"/>
    <property type="molecule type" value="Genomic_DNA"/>
</dbReference>
<dbReference type="PANTHER" id="PTHR12110:SF41">
    <property type="entry name" value="INOSOSE DEHYDRATASE"/>
    <property type="match status" value="1"/>
</dbReference>
<reference evidence="2 3" key="1">
    <citation type="journal article" date="2019" name="Mar. Drugs">
        <title>Comparative Genomics and CAZyme Genome Repertoires of Marine Zobellia amurskyensis KMM 3526(T) and Zobellia laminariae KMM 3676(T).</title>
        <authorList>
            <person name="Chernysheva N."/>
            <person name="Bystritskaya E."/>
            <person name="Stenkova A."/>
            <person name="Golovkin I."/>
            <person name="Nedashkovskaya O."/>
            <person name="Isaeva M."/>
        </authorList>
    </citation>
    <scope>NUCLEOTIDE SEQUENCE [LARGE SCALE GENOMIC DNA]</scope>
    <source>
        <strain evidence="2 3">KMM 3526</strain>
    </source>
</reference>
<dbReference type="InterPro" id="IPR036237">
    <property type="entry name" value="Xyl_isomerase-like_sf"/>
</dbReference>
<dbReference type="Proteomes" id="UP000540519">
    <property type="component" value="Unassembled WGS sequence"/>
</dbReference>
<feature type="domain" description="Xylose isomerase-like TIM barrel" evidence="1">
    <location>
        <begin position="29"/>
        <end position="250"/>
    </location>
</feature>
<dbReference type="Gene3D" id="3.20.20.150">
    <property type="entry name" value="Divalent-metal-dependent TIM barrel enzymes"/>
    <property type="match status" value="1"/>
</dbReference>
<keyword evidence="2" id="KW-0413">Isomerase</keyword>
<sequence>MSKIKIGCETYTWAMSGEKYKNKLDHIIEVTSKAGFKGIEPDTGFMNGFTDPKVFKATLDKNNLELSVLCHVEDWRNPKETDAEKRNADQWIEFMKHFPEAILLLVQMPGQDREHLKERQQNLLTCVNEIATRAAGEGVICSYHPNSPMGSIYRTEEDYKILLNGLDSNVIKYTPDVGHMAKGGMDPLPIIKQYRELVNCVHYKDMYDNGKWAAMGDGIIDFKGITSYLKETDFKGWIIVEDECDAAITDPDGVTLKDGIYIEEVLRPLI</sequence>
<evidence type="ECO:0000313" key="3">
    <source>
        <dbReference type="Proteomes" id="UP000540519"/>
    </source>
</evidence>
<proteinExistence type="predicted"/>
<dbReference type="InterPro" id="IPR013022">
    <property type="entry name" value="Xyl_isomerase-like_TIM-brl"/>
</dbReference>
<keyword evidence="3" id="KW-1185">Reference proteome</keyword>
<organism evidence="2 3">
    <name type="scientific">Zobellia amurskyensis</name>
    <dbReference type="NCBI Taxonomy" id="248905"/>
    <lineage>
        <taxon>Bacteria</taxon>
        <taxon>Pseudomonadati</taxon>
        <taxon>Bacteroidota</taxon>
        <taxon>Flavobacteriia</taxon>
        <taxon>Flavobacteriales</taxon>
        <taxon>Flavobacteriaceae</taxon>
        <taxon>Zobellia</taxon>
    </lineage>
</organism>